<dbReference type="Gene3D" id="2.40.70.10">
    <property type="entry name" value="Acid Proteases"/>
    <property type="match status" value="1"/>
</dbReference>
<dbReference type="CDD" id="cd09274">
    <property type="entry name" value="RNase_HI_RT_Ty3"/>
    <property type="match status" value="1"/>
</dbReference>
<dbReference type="InterPro" id="IPR000477">
    <property type="entry name" value="RT_dom"/>
</dbReference>
<evidence type="ECO:0000256" key="6">
    <source>
        <dbReference type="SAM" id="MobiDB-lite"/>
    </source>
</evidence>
<keyword evidence="1" id="KW-0808">Transferase</keyword>
<dbReference type="CDD" id="cd01647">
    <property type="entry name" value="RT_LTR"/>
    <property type="match status" value="1"/>
</dbReference>
<dbReference type="Pfam" id="PF03732">
    <property type="entry name" value="Retrotrans_gag"/>
    <property type="match status" value="1"/>
</dbReference>
<dbReference type="GO" id="GO:0004519">
    <property type="term" value="F:endonuclease activity"/>
    <property type="evidence" value="ECO:0007669"/>
    <property type="project" value="UniProtKB-KW"/>
</dbReference>
<dbReference type="GO" id="GO:0003676">
    <property type="term" value="F:nucleic acid binding"/>
    <property type="evidence" value="ECO:0007669"/>
    <property type="project" value="InterPro"/>
</dbReference>
<gene>
    <name evidence="8" type="primary">TY3B-I_738</name>
    <name evidence="8" type="ORF">CK203_027310</name>
</gene>
<dbReference type="PANTHER" id="PTHR37984">
    <property type="entry name" value="PROTEIN CBG26694"/>
    <property type="match status" value="1"/>
</dbReference>
<comment type="caution">
    <text evidence="8">The sequence shown here is derived from an EMBL/GenBank/DDBJ whole genome shotgun (WGS) entry which is preliminary data.</text>
</comment>
<dbReference type="InterPro" id="IPR041588">
    <property type="entry name" value="Integrase_H2C2"/>
</dbReference>
<feature type="compositionally biased region" description="Basic and acidic residues" evidence="6">
    <location>
        <begin position="483"/>
        <end position="497"/>
    </location>
</feature>
<dbReference type="SUPFAM" id="SSF56672">
    <property type="entry name" value="DNA/RNA polymerases"/>
    <property type="match status" value="1"/>
</dbReference>
<dbReference type="Gene3D" id="3.10.10.10">
    <property type="entry name" value="HIV Type 1 Reverse Transcriptase, subunit A, domain 1"/>
    <property type="match status" value="1"/>
</dbReference>
<dbReference type="InterPro" id="IPR041577">
    <property type="entry name" value="RT_RNaseH_2"/>
</dbReference>
<evidence type="ECO:0000256" key="1">
    <source>
        <dbReference type="ARBA" id="ARBA00022679"/>
    </source>
</evidence>
<dbReference type="InterPro" id="IPR005162">
    <property type="entry name" value="Retrotrans_gag_dom"/>
</dbReference>
<accession>A0A438J9P0</accession>
<dbReference type="InterPro" id="IPR036397">
    <property type="entry name" value="RNaseH_sf"/>
</dbReference>
<dbReference type="InterPro" id="IPR043128">
    <property type="entry name" value="Rev_trsase/Diguanyl_cyclase"/>
</dbReference>
<dbReference type="GO" id="GO:0015074">
    <property type="term" value="P:DNA integration"/>
    <property type="evidence" value="ECO:0007669"/>
    <property type="project" value="InterPro"/>
</dbReference>
<evidence type="ECO:0000256" key="5">
    <source>
        <dbReference type="ARBA" id="ARBA00023268"/>
    </source>
</evidence>
<evidence type="ECO:0000259" key="7">
    <source>
        <dbReference type="PROSITE" id="PS50994"/>
    </source>
</evidence>
<feature type="compositionally biased region" description="Polar residues" evidence="6">
    <location>
        <begin position="332"/>
        <end position="345"/>
    </location>
</feature>
<dbReference type="InterPro" id="IPR012337">
    <property type="entry name" value="RNaseH-like_sf"/>
</dbReference>
<dbReference type="Gene3D" id="3.30.70.270">
    <property type="match status" value="2"/>
</dbReference>
<feature type="compositionally biased region" description="Basic and acidic residues" evidence="6">
    <location>
        <begin position="453"/>
        <end position="466"/>
    </location>
</feature>
<keyword evidence="2" id="KW-0548">Nucleotidyltransferase</keyword>
<feature type="region of interest" description="Disordered" evidence="6">
    <location>
        <begin position="483"/>
        <end position="526"/>
    </location>
</feature>
<keyword evidence="4" id="KW-0255">Endonuclease</keyword>
<dbReference type="InterPro" id="IPR043502">
    <property type="entry name" value="DNA/RNA_pol_sf"/>
</dbReference>
<keyword evidence="3" id="KW-0540">Nuclease</keyword>
<evidence type="ECO:0000256" key="2">
    <source>
        <dbReference type="ARBA" id="ARBA00022695"/>
    </source>
</evidence>
<protein>
    <submittedName>
        <fullName evidence="8">Transposon Ty3-I Gag-Pol polyprotein</fullName>
    </submittedName>
</protein>
<dbReference type="InterPro" id="IPR021109">
    <property type="entry name" value="Peptidase_aspartic_dom_sf"/>
</dbReference>
<dbReference type="Proteomes" id="UP000288805">
    <property type="component" value="Unassembled WGS sequence"/>
</dbReference>
<dbReference type="SUPFAM" id="SSF53098">
    <property type="entry name" value="Ribonuclease H-like"/>
    <property type="match status" value="1"/>
</dbReference>
<proteinExistence type="predicted"/>
<dbReference type="CDD" id="cd00303">
    <property type="entry name" value="retropepsin_like"/>
    <property type="match status" value="1"/>
</dbReference>
<dbReference type="Gene3D" id="1.10.340.70">
    <property type="match status" value="1"/>
</dbReference>
<organism evidence="8 9">
    <name type="scientific">Vitis vinifera</name>
    <name type="common">Grape</name>
    <dbReference type="NCBI Taxonomy" id="29760"/>
    <lineage>
        <taxon>Eukaryota</taxon>
        <taxon>Viridiplantae</taxon>
        <taxon>Streptophyta</taxon>
        <taxon>Embryophyta</taxon>
        <taxon>Tracheophyta</taxon>
        <taxon>Spermatophyta</taxon>
        <taxon>Magnoliopsida</taxon>
        <taxon>eudicotyledons</taxon>
        <taxon>Gunneridae</taxon>
        <taxon>Pentapetalae</taxon>
        <taxon>rosids</taxon>
        <taxon>Vitales</taxon>
        <taxon>Vitaceae</taxon>
        <taxon>Viteae</taxon>
        <taxon>Vitis</taxon>
    </lineage>
</organism>
<dbReference type="EMBL" id="QGNW01000055">
    <property type="protein sequence ID" value="RVX05616.1"/>
    <property type="molecule type" value="Genomic_DNA"/>
</dbReference>
<dbReference type="PROSITE" id="PS50994">
    <property type="entry name" value="INTEGRASE"/>
    <property type="match status" value="1"/>
</dbReference>
<evidence type="ECO:0000313" key="8">
    <source>
        <dbReference type="EMBL" id="RVX05616.1"/>
    </source>
</evidence>
<dbReference type="Pfam" id="PF17921">
    <property type="entry name" value="Integrase_H2C2"/>
    <property type="match status" value="1"/>
</dbReference>
<dbReference type="Pfam" id="PF00078">
    <property type="entry name" value="RVT_1"/>
    <property type="match status" value="1"/>
</dbReference>
<feature type="compositionally biased region" description="Polar residues" evidence="6">
    <location>
        <begin position="35"/>
        <end position="46"/>
    </location>
</feature>
<dbReference type="FunFam" id="3.10.20.370:FF:000001">
    <property type="entry name" value="Retrovirus-related Pol polyprotein from transposon 17.6-like protein"/>
    <property type="match status" value="1"/>
</dbReference>
<dbReference type="InterPro" id="IPR001584">
    <property type="entry name" value="Integrase_cat-core"/>
</dbReference>
<feature type="region of interest" description="Disordered" evidence="6">
    <location>
        <begin position="31"/>
        <end position="50"/>
    </location>
</feature>
<keyword evidence="5" id="KW-0511">Multifunctional enzyme</keyword>
<evidence type="ECO:0000256" key="3">
    <source>
        <dbReference type="ARBA" id="ARBA00022722"/>
    </source>
</evidence>
<keyword evidence="4" id="KW-0378">Hydrolase</keyword>
<dbReference type="Gene3D" id="3.30.420.10">
    <property type="entry name" value="Ribonuclease H-like superfamily/Ribonuclease H"/>
    <property type="match status" value="1"/>
</dbReference>
<dbReference type="FunFam" id="3.30.70.270:FF:000020">
    <property type="entry name" value="Transposon Tf2-6 polyprotein-like Protein"/>
    <property type="match status" value="1"/>
</dbReference>
<dbReference type="Pfam" id="PF17919">
    <property type="entry name" value="RT_RNaseH_2"/>
    <property type="match status" value="1"/>
</dbReference>
<feature type="region of interest" description="Disordered" evidence="6">
    <location>
        <begin position="332"/>
        <end position="369"/>
    </location>
</feature>
<feature type="region of interest" description="Disordered" evidence="6">
    <location>
        <begin position="438"/>
        <end position="466"/>
    </location>
</feature>
<feature type="compositionally biased region" description="Low complexity" evidence="6">
    <location>
        <begin position="357"/>
        <end position="367"/>
    </location>
</feature>
<name>A0A438J9P0_VITVI</name>
<sequence length="1632" mass="186556">MPYWIRDQEGRLVRIENPQDTELDICVNIMDPPQEDQNSQHGQGDNPNAYLSMRDRMHPPRMSAPSCIVPPLEQLIIRPHIVPLLPNFHGMESENPYAHIKEFEEVCNTFREGGASIDLMRLKLFPFTLKDKAKIWLNSLRPRSIRNWVDLQAEFLKKFFPTHRTNGLKRQISNFSAQENEKFYECWERYMEAINACPHHGFDTWLLNPEEAMDFLSYVSEVSRGWDEPNSREMGRMKAPVNPKGGMYMLSEDMDMKAKVATMARRLEELELKKMHEVQAISETQAHVMPCTICQSCDHVVDECPTIPAVREMLGDQANVVGQFRPNNNAPYGNTYNSSWRNHPNFSWKPRPPPYQPQAQTQAPQQTSSVEQAIVNLSKVMGDFVGEQKAINSQLHQKIENVESSQIKRMDGMQNDLSQKIDNIQYSISRLTNLNTVNEKGKFPSQPSQNPKGVHEVETQDGESSKLREVKAVITLRSGKEVDQPLPKVRQDEELMSRRTLVKESNNQEEKSGKKNASNSSIEEEPRIVIKEDMMKKHMPPPFPQALHGKKGIKNSSEILEVLRQVKAFLTEQVSAIIQCKSPVKYKDPGCPTISVNIGGTHVEKALLDLGASVNLLPYSVYKQLGLGELKPTAITLSLADRSVKIPRGVIEDVLVQEWGDAAHIWKHDLGTKHIPPMQEASSPEEEEGLEEVCLINTLVEEHCDKNLEESLNESLGVLEEGLPEPSDVLAIMSPWRRREEILPLFNKEDSQGAAREDPPKLVLKPLPVDLKYAYLEEDEKCPVVVSSTLTSDQEDSLLGVLRKCKKAIGWQISDLKGISPLVCTHHIYMEEDAKPVRQPQRRLNPHMQEVVRGEVLKLLQAGIIYPISDSLWVSPTQVVPKKSGITVIQNEKGEEVSTRLTSGWRVCIDYRRLNSVTRKDHFPLPFMDQVLERVSGHPFYCFLDGYSGYFQIEIDLEDQEKTTFTCPFGTFAYRRMPFGLCNAPATFQRCMLSIFSDMVERIMEVFMDDITVYGGSYKECLLHLEAVLQRCIEKDLVLNWEKCHFMVQQGIVLGHIISKNGIEVDKAKVELIVKLPPPTNVKGIRQFLGHVGFYRRFIKDFSKISKPLCELLVKDAKFVWDEKCQKSFEELKQFLTTAPIVRAPNWKLPFEVMCDASDLAMGAVLGQREDGKPYVIYYASKTLNEAQRNYTTTEKELLAVVFALDKFRAYLIDKMDLLLQEFNLQIRDKKGVENVVADHLSRLVIAHDSHGLPINDDFPEESLMSIEVAPWYSHIANYLVTGEVPSEWSAQDKKHFFAKIHAYYWDEPFLFKYCADQIIRKCVPEQEQSGILSHCHDSACGGHFASQKTAMRVVQSGFWWPSLFKDAHSMCKGCDRCQRLGKLTRRNMMPLNPILIVDVFDVWGIDFMGPFPMSFGHSYILVGVDYVSKFGVPKAIISDGGTHFCNKPFETLLAKYGVKHKVATPYHPQTSGQVELANREIKNILMKVVNVNRKDWSIKLLDSLWAYRTAYKTILGMSPYRLVYGKACHLLVEVEYKAWWAIKKLNMDLTRAGLKRCLDLNELEEMRNDGKLKSRWTDPFIIHDVQSNGVVELLNFKSTQTFKVNGHRLKPYMESFSRDKEEFILLDPPLT</sequence>
<dbReference type="GO" id="GO:0016779">
    <property type="term" value="F:nucleotidyltransferase activity"/>
    <property type="evidence" value="ECO:0007669"/>
    <property type="project" value="UniProtKB-KW"/>
</dbReference>
<evidence type="ECO:0000313" key="9">
    <source>
        <dbReference type="Proteomes" id="UP000288805"/>
    </source>
</evidence>
<feature type="domain" description="Integrase catalytic" evidence="7">
    <location>
        <begin position="1421"/>
        <end position="1528"/>
    </location>
</feature>
<reference evidence="8 9" key="1">
    <citation type="journal article" date="2018" name="PLoS Genet.">
        <title>Population sequencing reveals clonal diversity and ancestral inbreeding in the grapevine cultivar Chardonnay.</title>
        <authorList>
            <person name="Roach M.J."/>
            <person name="Johnson D.L."/>
            <person name="Bohlmann J."/>
            <person name="van Vuuren H.J."/>
            <person name="Jones S.J."/>
            <person name="Pretorius I.S."/>
            <person name="Schmidt S.A."/>
            <person name="Borneman A.R."/>
        </authorList>
    </citation>
    <scope>NUCLEOTIDE SEQUENCE [LARGE SCALE GENOMIC DNA]</scope>
    <source>
        <strain evidence="9">cv. Chardonnay</strain>
        <tissue evidence="8">Leaf</tissue>
    </source>
</reference>
<dbReference type="PANTHER" id="PTHR37984:SF5">
    <property type="entry name" value="PROTEIN NYNRIN-LIKE"/>
    <property type="match status" value="1"/>
</dbReference>
<dbReference type="InterPro" id="IPR050951">
    <property type="entry name" value="Retrovirus_Pol_polyprotein"/>
</dbReference>
<evidence type="ECO:0000256" key="4">
    <source>
        <dbReference type="ARBA" id="ARBA00022759"/>
    </source>
</evidence>